<evidence type="ECO:0000256" key="1">
    <source>
        <dbReference type="ARBA" id="ARBA00038310"/>
    </source>
</evidence>
<dbReference type="Proteomes" id="UP000644727">
    <property type="component" value="Unassembled WGS sequence"/>
</dbReference>
<dbReference type="Pfam" id="PF04909">
    <property type="entry name" value="Amidohydro_2"/>
    <property type="match status" value="1"/>
</dbReference>
<gene>
    <name evidence="3" type="ORF">IOE58_08900</name>
</gene>
<sequence>MSAEGPGTGTPAPGHRPGRAITDAHLHLWDLEASAYAWTHRAPALQRTGAWEQVGPALAALGATRVVLVHADDTPGDTAHMQRTAERIEAGTAQVPAMRADVVAWLPLENPAQVEHLLGDAAFMQRVVGVRHLVHDEPDAGFLERPAVADSLHLVSRAGLALDVPDAFARHMDQVVRLAHAHPELTLVLDHLGKPPLGDAPAMDRWRAALARIAACERTVAKVSGLATSGDGALEQAVDVALEQFGPARLMFGSDWPIAPTPFDLGSGTSGLLERLGQESEADQRQILHGTAARVYTRAGQARG</sequence>
<dbReference type="SUPFAM" id="SSF51556">
    <property type="entry name" value="Metallo-dependent hydrolases"/>
    <property type="match status" value="1"/>
</dbReference>
<dbReference type="EMBL" id="JADEYR010000008">
    <property type="protein sequence ID" value="MBE9404296.1"/>
    <property type="molecule type" value="Genomic_DNA"/>
</dbReference>
<feature type="domain" description="Amidohydrolase-related" evidence="2">
    <location>
        <begin position="23"/>
        <end position="296"/>
    </location>
</feature>
<proteinExistence type="inferred from homology"/>
<comment type="caution">
    <text evidence="3">The sequence shown here is derived from an EMBL/GenBank/DDBJ whole genome shotgun (WGS) entry which is preliminary data.</text>
</comment>
<keyword evidence="4" id="KW-1185">Reference proteome</keyword>
<dbReference type="PANTHER" id="PTHR43569">
    <property type="entry name" value="AMIDOHYDROLASE"/>
    <property type="match status" value="1"/>
</dbReference>
<dbReference type="PANTHER" id="PTHR43569:SF2">
    <property type="entry name" value="AMIDOHYDROLASE-RELATED DOMAIN-CONTAINING PROTEIN"/>
    <property type="match status" value="1"/>
</dbReference>
<reference evidence="3 4" key="1">
    <citation type="submission" date="2020-10" db="EMBL/GenBank/DDBJ databases">
        <title>Draft genome and description of Brachybacterium epidermidis sp nov.</title>
        <authorList>
            <person name="Boxberger M."/>
            <person name="La Scola B."/>
        </authorList>
    </citation>
    <scope>NUCLEOTIDE SEQUENCE [LARGE SCALE GENOMIC DNA]</scope>
    <source>
        <strain evidence="3 4">Marseille-Q2903</strain>
    </source>
</reference>
<evidence type="ECO:0000313" key="4">
    <source>
        <dbReference type="Proteomes" id="UP000644727"/>
    </source>
</evidence>
<dbReference type="Gene3D" id="3.20.20.140">
    <property type="entry name" value="Metal-dependent hydrolases"/>
    <property type="match status" value="1"/>
</dbReference>
<protein>
    <submittedName>
        <fullName evidence="3">Amidohydrolase family protein</fullName>
    </submittedName>
</protein>
<dbReference type="InterPro" id="IPR052350">
    <property type="entry name" value="Metallo-dep_Lactonases"/>
</dbReference>
<evidence type="ECO:0000259" key="2">
    <source>
        <dbReference type="Pfam" id="PF04909"/>
    </source>
</evidence>
<evidence type="ECO:0000313" key="3">
    <source>
        <dbReference type="EMBL" id="MBE9404296.1"/>
    </source>
</evidence>
<name>A0ABR9W1I2_9MICO</name>
<comment type="similarity">
    <text evidence="1">Belongs to the metallo-dependent hydrolases superfamily.</text>
</comment>
<organism evidence="3 4">
    <name type="scientific">Brachybacterium epidermidis</name>
    <dbReference type="NCBI Taxonomy" id="2781983"/>
    <lineage>
        <taxon>Bacteria</taxon>
        <taxon>Bacillati</taxon>
        <taxon>Actinomycetota</taxon>
        <taxon>Actinomycetes</taxon>
        <taxon>Micrococcales</taxon>
        <taxon>Dermabacteraceae</taxon>
        <taxon>Brachybacterium</taxon>
    </lineage>
</organism>
<dbReference type="InterPro" id="IPR032466">
    <property type="entry name" value="Metal_Hydrolase"/>
</dbReference>
<accession>A0ABR9W1I2</accession>
<dbReference type="InterPro" id="IPR006680">
    <property type="entry name" value="Amidohydro-rel"/>
</dbReference>
<dbReference type="RefSeq" id="WP_193866040.1">
    <property type="nucleotide sequence ID" value="NZ_JADEYR010000008.1"/>
</dbReference>